<proteinExistence type="inferred from homology"/>
<evidence type="ECO:0000256" key="5">
    <source>
        <dbReference type="ARBA" id="ARBA00022692"/>
    </source>
</evidence>
<dbReference type="InterPro" id="IPR025720">
    <property type="entry name" value="RibU"/>
</dbReference>
<comment type="similarity">
    <text evidence="2">Belongs to the prokaryotic riboflavin transporter (P-RFT) (TC 2.A.87) family.</text>
</comment>
<feature type="transmembrane region" description="Helical" evidence="8">
    <location>
        <begin position="209"/>
        <end position="234"/>
    </location>
</feature>
<feature type="transmembrane region" description="Helical" evidence="8">
    <location>
        <begin position="102"/>
        <end position="120"/>
    </location>
</feature>
<dbReference type="PANTHER" id="PTHR38438:SF1">
    <property type="entry name" value="RIBOFLAVIN TRANSPORTER RIBU"/>
    <property type="match status" value="1"/>
</dbReference>
<feature type="transmembrane region" description="Helical" evidence="8">
    <location>
        <begin position="66"/>
        <end position="82"/>
    </location>
</feature>
<evidence type="ECO:0000256" key="6">
    <source>
        <dbReference type="ARBA" id="ARBA00022989"/>
    </source>
</evidence>
<evidence type="ECO:0000256" key="4">
    <source>
        <dbReference type="ARBA" id="ARBA00022475"/>
    </source>
</evidence>
<dbReference type="GO" id="GO:0005886">
    <property type="term" value="C:plasma membrane"/>
    <property type="evidence" value="ECO:0007669"/>
    <property type="project" value="UniProtKB-SubCell"/>
</dbReference>
<dbReference type="Pfam" id="PF12822">
    <property type="entry name" value="ECF_trnsprt"/>
    <property type="match status" value="1"/>
</dbReference>
<evidence type="ECO:0000313" key="10">
    <source>
        <dbReference type="Proteomes" id="UP000199695"/>
    </source>
</evidence>
<gene>
    <name evidence="9" type="ORF">SAMN05444955_102130</name>
</gene>
<evidence type="ECO:0000256" key="2">
    <source>
        <dbReference type="ARBA" id="ARBA00005540"/>
    </source>
</evidence>
<reference evidence="9 10" key="1">
    <citation type="submission" date="2016-10" db="EMBL/GenBank/DDBJ databases">
        <authorList>
            <person name="de Groot N.N."/>
        </authorList>
    </citation>
    <scope>NUCLEOTIDE SEQUENCE [LARGE SCALE GENOMIC DNA]</scope>
    <source>
        <strain evidence="9 10">DSM 46701</strain>
    </source>
</reference>
<dbReference type="Gene3D" id="1.10.1760.20">
    <property type="match status" value="1"/>
</dbReference>
<keyword evidence="6 8" id="KW-1133">Transmembrane helix</keyword>
<dbReference type="AlphaFoldDB" id="A0A1H8BFG4"/>
<evidence type="ECO:0000313" key="9">
    <source>
        <dbReference type="EMBL" id="SEM80874.1"/>
    </source>
</evidence>
<dbReference type="PANTHER" id="PTHR38438">
    <property type="entry name" value="RIBOFLAVIN TRANSPORTER RIBU"/>
    <property type="match status" value="1"/>
</dbReference>
<feature type="transmembrane region" description="Helical" evidence="8">
    <location>
        <begin position="166"/>
        <end position="189"/>
    </location>
</feature>
<keyword evidence="7 8" id="KW-0472">Membrane</keyword>
<protein>
    <submittedName>
        <fullName evidence="9">Riboflavin transporter FmnP</fullName>
    </submittedName>
</protein>
<evidence type="ECO:0000256" key="3">
    <source>
        <dbReference type="ARBA" id="ARBA00022448"/>
    </source>
</evidence>
<accession>A0A1H8BFG4</accession>
<name>A0A1H8BFG4_9BACL</name>
<dbReference type="Proteomes" id="UP000199695">
    <property type="component" value="Unassembled WGS sequence"/>
</dbReference>
<dbReference type="InterPro" id="IPR024529">
    <property type="entry name" value="ECF_trnsprt_substrate-spec"/>
</dbReference>
<organism evidence="9 10">
    <name type="scientific">Lihuaxuella thermophila</name>
    <dbReference type="NCBI Taxonomy" id="1173111"/>
    <lineage>
        <taxon>Bacteria</taxon>
        <taxon>Bacillati</taxon>
        <taxon>Bacillota</taxon>
        <taxon>Bacilli</taxon>
        <taxon>Bacillales</taxon>
        <taxon>Thermoactinomycetaceae</taxon>
        <taxon>Lihuaxuella</taxon>
    </lineage>
</organism>
<comment type="subcellular location">
    <subcellularLocation>
        <location evidence="1">Cell membrane</location>
        <topology evidence="1">Multi-pass membrane protein</topology>
    </subcellularLocation>
</comment>
<keyword evidence="5 8" id="KW-0812">Transmembrane</keyword>
<dbReference type="GO" id="GO:0032217">
    <property type="term" value="F:riboflavin transmembrane transporter activity"/>
    <property type="evidence" value="ECO:0007669"/>
    <property type="project" value="InterPro"/>
</dbReference>
<dbReference type="EMBL" id="FOCQ01000002">
    <property type="protein sequence ID" value="SEM80874.1"/>
    <property type="molecule type" value="Genomic_DNA"/>
</dbReference>
<keyword evidence="4" id="KW-1003">Cell membrane</keyword>
<sequence length="248" mass="27660">MACEKDGFLYFPKQVGVPFFPYARRKLRACDGTSFSGFYNLSYGCHQRHKKECVHLMQHSQRLTKLVFLSLLSGSAFLMQYLDFPLPGFPTFLEIDFSDLPALVGGLVYGPAAGILVEFLKNLLHYLFSGSITGIPIGQMSNFLAGSIFVTVTVLISRKTGNVKGLVYGLVTATILMAAVMTIANWYVIFPAYSILIDWTVTHAQKMSLILYGVAPFNVLKGLLIGFIFIPLYLKLKPYMEQRSLVRG</sequence>
<evidence type="ECO:0000256" key="1">
    <source>
        <dbReference type="ARBA" id="ARBA00004651"/>
    </source>
</evidence>
<dbReference type="STRING" id="1173111.SAMN05444955_102130"/>
<keyword evidence="10" id="KW-1185">Reference proteome</keyword>
<evidence type="ECO:0000256" key="7">
    <source>
        <dbReference type="ARBA" id="ARBA00023136"/>
    </source>
</evidence>
<keyword evidence="3" id="KW-0813">Transport</keyword>
<evidence type="ECO:0000256" key="8">
    <source>
        <dbReference type="SAM" id="Phobius"/>
    </source>
</evidence>